<reference evidence="8" key="1">
    <citation type="journal article" date="2023" name="Nat. Commun.">
        <title>Diploid and tetraploid genomes of Acorus and the evolution of monocots.</title>
        <authorList>
            <person name="Ma L."/>
            <person name="Liu K.W."/>
            <person name="Li Z."/>
            <person name="Hsiao Y.Y."/>
            <person name="Qi Y."/>
            <person name="Fu T."/>
            <person name="Tang G.D."/>
            <person name="Zhang D."/>
            <person name="Sun W.H."/>
            <person name="Liu D.K."/>
            <person name="Li Y."/>
            <person name="Chen G.Z."/>
            <person name="Liu X.D."/>
            <person name="Liao X.Y."/>
            <person name="Jiang Y.T."/>
            <person name="Yu X."/>
            <person name="Hao Y."/>
            <person name="Huang J."/>
            <person name="Zhao X.W."/>
            <person name="Ke S."/>
            <person name="Chen Y.Y."/>
            <person name="Wu W.L."/>
            <person name="Hsu J.L."/>
            <person name="Lin Y.F."/>
            <person name="Huang M.D."/>
            <person name="Li C.Y."/>
            <person name="Huang L."/>
            <person name="Wang Z.W."/>
            <person name="Zhao X."/>
            <person name="Zhong W.Y."/>
            <person name="Peng D.H."/>
            <person name="Ahmad S."/>
            <person name="Lan S."/>
            <person name="Zhang J.S."/>
            <person name="Tsai W.C."/>
            <person name="Van de Peer Y."/>
            <person name="Liu Z.J."/>
        </authorList>
    </citation>
    <scope>NUCLEOTIDE SEQUENCE</scope>
    <source>
        <strain evidence="8">CP</strain>
    </source>
</reference>
<evidence type="ECO:0000256" key="5">
    <source>
        <dbReference type="ARBA" id="ARBA00023242"/>
    </source>
</evidence>
<keyword evidence="3" id="KW-0238">DNA-binding</keyword>
<dbReference type="GO" id="GO:0005634">
    <property type="term" value="C:nucleus"/>
    <property type="evidence" value="ECO:0007669"/>
    <property type="project" value="UniProtKB-SubCell"/>
</dbReference>
<dbReference type="InterPro" id="IPR003340">
    <property type="entry name" value="B3_DNA-bd"/>
</dbReference>
<reference evidence="8" key="2">
    <citation type="submission" date="2023-06" db="EMBL/GenBank/DDBJ databases">
        <authorList>
            <person name="Ma L."/>
            <person name="Liu K.-W."/>
            <person name="Li Z."/>
            <person name="Hsiao Y.-Y."/>
            <person name="Qi Y."/>
            <person name="Fu T."/>
            <person name="Tang G."/>
            <person name="Zhang D."/>
            <person name="Sun W.-H."/>
            <person name="Liu D.-K."/>
            <person name="Li Y."/>
            <person name="Chen G.-Z."/>
            <person name="Liu X.-D."/>
            <person name="Liao X.-Y."/>
            <person name="Jiang Y.-T."/>
            <person name="Yu X."/>
            <person name="Hao Y."/>
            <person name="Huang J."/>
            <person name="Zhao X.-W."/>
            <person name="Ke S."/>
            <person name="Chen Y.-Y."/>
            <person name="Wu W.-L."/>
            <person name="Hsu J.-L."/>
            <person name="Lin Y.-F."/>
            <person name="Huang M.-D."/>
            <person name="Li C.-Y."/>
            <person name="Huang L."/>
            <person name="Wang Z.-W."/>
            <person name="Zhao X."/>
            <person name="Zhong W.-Y."/>
            <person name="Peng D.-H."/>
            <person name="Ahmad S."/>
            <person name="Lan S."/>
            <person name="Zhang J.-S."/>
            <person name="Tsai W.-C."/>
            <person name="Van De Peer Y."/>
            <person name="Liu Z.-J."/>
        </authorList>
    </citation>
    <scope>NUCLEOTIDE SEQUENCE</scope>
    <source>
        <strain evidence="8">CP</strain>
        <tissue evidence="8">Leaves</tissue>
    </source>
</reference>
<name>A0AAV9EII8_ACOCL</name>
<feature type="domain" description="TF-B3" evidence="7">
    <location>
        <begin position="243"/>
        <end position="342"/>
    </location>
</feature>
<dbReference type="PROSITE" id="PS50863">
    <property type="entry name" value="B3"/>
    <property type="match status" value="1"/>
</dbReference>
<evidence type="ECO:0000256" key="2">
    <source>
        <dbReference type="ARBA" id="ARBA00023015"/>
    </source>
</evidence>
<comment type="subcellular location">
    <subcellularLocation>
        <location evidence="1">Nucleus</location>
    </subcellularLocation>
</comment>
<keyword evidence="2" id="KW-0805">Transcription regulation</keyword>
<gene>
    <name evidence="8" type="ORF">QJS10_CPA07g00344</name>
</gene>
<dbReference type="PANTHER" id="PTHR34397:SF22">
    <property type="entry name" value="OS05G0237600 PROTEIN"/>
    <property type="match status" value="1"/>
</dbReference>
<keyword evidence="9" id="KW-1185">Reference proteome</keyword>
<accession>A0AAV9EII8</accession>
<keyword evidence="4" id="KW-0804">Transcription</keyword>
<protein>
    <recommendedName>
        <fullName evidence="7">TF-B3 domain-containing protein</fullName>
    </recommendedName>
</protein>
<dbReference type="SUPFAM" id="SSF101936">
    <property type="entry name" value="DNA-binding pseudobarrel domain"/>
    <property type="match status" value="2"/>
</dbReference>
<dbReference type="GO" id="GO:0003677">
    <property type="term" value="F:DNA binding"/>
    <property type="evidence" value="ECO:0007669"/>
    <property type="project" value="UniProtKB-KW"/>
</dbReference>
<dbReference type="Gene3D" id="2.40.330.10">
    <property type="entry name" value="DNA-binding pseudobarrel domain"/>
    <property type="match status" value="2"/>
</dbReference>
<feature type="region of interest" description="Disordered" evidence="6">
    <location>
        <begin position="178"/>
        <end position="202"/>
    </location>
</feature>
<proteinExistence type="predicted"/>
<evidence type="ECO:0000256" key="6">
    <source>
        <dbReference type="SAM" id="MobiDB-lite"/>
    </source>
</evidence>
<evidence type="ECO:0000256" key="4">
    <source>
        <dbReference type="ARBA" id="ARBA00023163"/>
    </source>
</evidence>
<dbReference type="PANTHER" id="PTHR34397">
    <property type="entry name" value="OS05G0237600 PROTEIN"/>
    <property type="match status" value="1"/>
</dbReference>
<evidence type="ECO:0000313" key="9">
    <source>
        <dbReference type="Proteomes" id="UP001180020"/>
    </source>
</evidence>
<evidence type="ECO:0000256" key="3">
    <source>
        <dbReference type="ARBA" id="ARBA00023125"/>
    </source>
</evidence>
<dbReference type="AlphaFoldDB" id="A0AAV9EII8"/>
<dbReference type="InterPro" id="IPR015300">
    <property type="entry name" value="DNA-bd_pseudobarrel_sf"/>
</dbReference>
<evidence type="ECO:0000313" key="8">
    <source>
        <dbReference type="EMBL" id="KAK1312038.1"/>
    </source>
</evidence>
<comment type="caution">
    <text evidence="8">The sequence shown here is derived from an EMBL/GenBank/DDBJ whole genome shotgun (WGS) entry which is preliminary data.</text>
</comment>
<sequence>MEPDWSNLHLLVEVACDPNHRSKRVKKKQPETIVDAGHPSKRPKTEALLRRDVWWPEAVLRMDITGNPKMVMEKSMTESDRNEGLNRFLIPKGDAVLKNVIMSPSERESMVVGKEGLEVLVLDRLGRGYMLWLKKWKSGAVVFNGPKWKEFVRDNGWTVGKFLVQLWALRYVACDPNHRSKKEKKRQPETMIDTGHRSKKAKSEALLRRDAGWMEAVLPMDITGSPEMVMEKSMTESDRNEGLNRFLIPKGDAVLKNLMSPSERESMVVGNEGLEVVVLDRLGKGYMLWLKKWKSGAVVFNGPKWKEFVRDNGWTVGKFSVELWAFRYGEDERLGFVLLDRKEGEVLKP</sequence>
<dbReference type="EMBL" id="JAUJYO010000007">
    <property type="protein sequence ID" value="KAK1312038.1"/>
    <property type="molecule type" value="Genomic_DNA"/>
</dbReference>
<keyword evidence="5" id="KW-0539">Nucleus</keyword>
<evidence type="ECO:0000256" key="1">
    <source>
        <dbReference type="ARBA" id="ARBA00004123"/>
    </source>
</evidence>
<feature type="region of interest" description="Disordered" evidence="6">
    <location>
        <begin position="20"/>
        <end position="40"/>
    </location>
</feature>
<evidence type="ECO:0000259" key="7">
    <source>
        <dbReference type="PROSITE" id="PS50863"/>
    </source>
</evidence>
<dbReference type="Proteomes" id="UP001180020">
    <property type="component" value="Unassembled WGS sequence"/>
</dbReference>
<organism evidence="8 9">
    <name type="scientific">Acorus calamus</name>
    <name type="common">Sweet flag</name>
    <dbReference type="NCBI Taxonomy" id="4465"/>
    <lineage>
        <taxon>Eukaryota</taxon>
        <taxon>Viridiplantae</taxon>
        <taxon>Streptophyta</taxon>
        <taxon>Embryophyta</taxon>
        <taxon>Tracheophyta</taxon>
        <taxon>Spermatophyta</taxon>
        <taxon>Magnoliopsida</taxon>
        <taxon>Liliopsida</taxon>
        <taxon>Acoraceae</taxon>
        <taxon>Acorus</taxon>
    </lineage>
</organism>